<evidence type="ECO:0000313" key="1">
    <source>
        <dbReference type="Proteomes" id="UP001732720"/>
    </source>
</evidence>
<keyword evidence="1" id="KW-1185">Reference proteome</keyword>
<proteinExistence type="predicted"/>
<protein>
    <submittedName>
        <fullName evidence="2">Uncharacterized protein</fullName>
    </submittedName>
</protein>
<name>A0AC58LMM1_CASCN</name>
<organism evidence="1 2">
    <name type="scientific">Castor canadensis</name>
    <name type="common">American beaver</name>
    <dbReference type="NCBI Taxonomy" id="51338"/>
    <lineage>
        <taxon>Eukaryota</taxon>
        <taxon>Metazoa</taxon>
        <taxon>Chordata</taxon>
        <taxon>Craniata</taxon>
        <taxon>Vertebrata</taxon>
        <taxon>Euteleostomi</taxon>
        <taxon>Mammalia</taxon>
        <taxon>Eutheria</taxon>
        <taxon>Euarchontoglires</taxon>
        <taxon>Glires</taxon>
        <taxon>Rodentia</taxon>
        <taxon>Castorimorpha</taxon>
        <taxon>Castoridae</taxon>
        <taxon>Castor</taxon>
    </lineage>
</organism>
<reference evidence="2" key="1">
    <citation type="submission" date="2025-08" db="UniProtKB">
        <authorList>
            <consortium name="RefSeq"/>
        </authorList>
    </citation>
    <scope>IDENTIFICATION</scope>
</reference>
<dbReference type="RefSeq" id="XP_073918400.1">
    <property type="nucleotide sequence ID" value="XM_074062299.1"/>
</dbReference>
<sequence>MPEMLRFHVLKNCKILAFLCTIIALVLGIIIEKSTCWRVWEFHSHSVHIVFIGFWEAYYCQVDNITGSLVECPIHTTVNESWIIPPELYYGKDLILLANFMKLVVLTFMMDAAFVYWINVPHPDFHKSCDNYSVLLLLLSSCSTMIAVTWNLAMEFYGQTTLEFPGNFPVTKEALRKKYLAYVFPLGMLTSTISLFVVTILVCKRSSMNRRRYLYRRYLAKHVLRKG</sequence>
<gene>
    <name evidence="2" type="primary">LOC141419510</name>
</gene>
<evidence type="ECO:0000313" key="2">
    <source>
        <dbReference type="RefSeq" id="XP_073918400.1"/>
    </source>
</evidence>
<dbReference type="Proteomes" id="UP001732720">
    <property type="component" value="Chromosome X"/>
</dbReference>
<accession>A0AC58LMM1</accession>